<sequence>MCSMVFIHVLELNCVIGGIYRPQDYNIDVFVSKQDDLLDDLQRTAKNCWIFGDLNVDYLIESPQRWAIELTAM</sequence>
<keyword evidence="2" id="KW-1185">Reference proteome</keyword>
<gene>
    <name evidence="1" type="ORF">HHI36_023210</name>
</gene>
<dbReference type="Proteomes" id="UP001516400">
    <property type="component" value="Unassembled WGS sequence"/>
</dbReference>
<accession>A0ABD2PFN5</accession>
<proteinExistence type="predicted"/>
<comment type="caution">
    <text evidence="1">The sequence shown here is derived from an EMBL/GenBank/DDBJ whole genome shotgun (WGS) entry which is preliminary data.</text>
</comment>
<organism evidence="1 2">
    <name type="scientific">Cryptolaemus montrouzieri</name>
    <dbReference type="NCBI Taxonomy" id="559131"/>
    <lineage>
        <taxon>Eukaryota</taxon>
        <taxon>Metazoa</taxon>
        <taxon>Ecdysozoa</taxon>
        <taxon>Arthropoda</taxon>
        <taxon>Hexapoda</taxon>
        <taxon>Insecta</taxon>
        <taxon>Pterygota</taxon>
        <taxon>Neoptera</taxon>
        <taxon>Endopterygota</taxon>
        <taxon>Coleoptera</taxon>
        <taxon>Polyphaga</taxon>
        <taxon>Cucujiformia</taxon>
        <taxon>Coccinelloidea</taxon>
        <taxon>Coccinellidae</taxon>
        <taxon>Scymninae</taxon>
        <taxon>Scymnini</taxon>
        <taxon>Cryptolaemus</taxon>
    </lineage>
</organism>
<feature type="non-terminal residue" evidence="1">
    <location>
        <position position="73"/>
    </location>
</feature>
<reference evidence="1 2" key="1">
    <citation type="journal article" date="2021" name="BMC Biol.">
        <title>Horizontally acquired antibacterial genes associated with adaptive radiation of ladybird beetles.</title>
        <authorList>
            <person name="Li H.S."/>
            <person name="Tang X.F."/>
            <person name="Huang Y.H."/>
            <person name="Xu Z.Y."/>
            <person name="Chen M.L."/>
            <person name="Du X.Y."/>
            <person name="Qiu B.Y."/>
            <person name="Chen P.T."/>
            <person name="Zhang W."/>
            <person name="Slipinski A."/>
            <person name="Escalona H.E."/>
            <person name="Waterhouse R.M."/>
            <person name="Zwick A."/>
            <person name="Pang H."/>
        </authorList>
    </citation>
    <scope>NUCLEOTIDE SEQUENCE [LARGE SCALE GENOMIC DNA]</scope>
    <source>
        <strain evidence="1">SYSU2018</strain>
    </source>
</reference>
<dbReference type="AlphaFoldDB" id="A0ABD2PFN5"/>
<protein>
    <submittedName>
        <fullName evidence="1">Uncharacterized protein</fullName>
    </submittedName>
</protein>
<dbReference type="EMBL" id="JABFTP020000186">
    <property type="protein sequence ID" value="KAL3289819.1"/>
    <property type="molecule type" value="Genomic_DNA"/>
</dbReference>
<evidence type="ECO:0000313" key="2">
    <source>
        <dbReference type="Proteomes" id="UP001516400"/>
    </source>
</evidence>
<evidence type="ECO:0000313" key="1">
    <source>
        <dbReference type="EMBL" id="KAL3289819.1"/>
    </source>
</evidence>
<name>A0ABD2PFN5_9CUCU</name>